<feature type="region of interest" description="Disordered" evidence="1">
    <location>
        <begin position="205"/>
        <end position="227"/>
    </location>
</feature>
<feature type="compositionally biased region" description="Basic residues" evidence="1">
    <location>
        <begin position="688"/>
        <end position="702"/>
    </location>
</feature>
<name>A0A2T9Y4E3_9FUNG</name>
<feature type="compositionally biased region" description="Basic and acidic residues" evidence="1">
    <location>
        <begin position="217"/>
        <end position="227"/>
    </location>
</feature>
<evidence type="ECO:0000313" key="2">
    <source>
        <dbReference type="EMBL" id="PVU87219.1"/>
    </source>
</evidence>
<gene>
    <name evidence="2" type="ORF">BB561_006431</name>
</gene>
<comment type="caution">
    <text evidence="2">The sequence shown here is derived from an EMBL/GenBank/DDBJ whole genome shotgun (WGS) entry which is preliminary data.</text>
</comment>
<keyword evidence="3" id="KW-1185">Reference proteome</keyword>
<feature type="compositionally biased region" description="Low complexity" evidence="1">
    <location>
        <begin position="423"/>
        <end position="432"/>
    </location>
</feature>
<protein>
    <submittedName>
        <fullName evidence="2">Uncharacterized protein</fullName>
    </submittedName>
</protein>
<dbReference type="EMBL" id="MBFR01000536">
    <property type="protein sequence ID" value="PVU87219.1"/>
    <property type="molecule type" value="Genomic_DNA"/>
</dbReference>
<feature type="compositionally biased region" description="Low complexity" evidence="1">
    <location>
        <begin position="675"/>
        <end position="687"/>
    </location>
</feature>
<evidence type="ECO:0000313" key="3">
    <source>
        <dbReference type="Proteomes" id="UP000245383"/>
    </source>
</evidence>
<feature type="region of interest" description="Disordered" evidence="1">
    <location>
        <begin position="771"/>
        <end position="827"/>
    </location>
</feature>
<proteinExistence type="predicted"/>
<dbReference type="Proteomes" id="UP000245383">
    <property type="component" value="Unassembled WGS sequence"/>
</dbReference>
<dbReference type="STRING" id="133385.A0A2T9Y4E3"/>
<feature type="region of interest" description="Disordered" evidence="1">
    <location>
        <begin position="519"/>
        <end position="556"/>
    </location>
</feature>
<organism evidence="2 3">
    <name type="scientific">Smittium simulii</name>
    <dbReference type="NCBI Taxonomy" id="133385"/>
    <lineage>
        <taxon>Eukaryota</taxon>
        <taxon>Fungi</taxon>
        <taxon>Fungi incertae sedis</taxon>
        <taxon>Zoopagomycota</taxon>
        <taxon>Kickxellomycotina</taxon>
        <taxon>Harpellomycetes</taxon>
        <taxon>Harpellales</taxon>
        <taxon>Legeriomycetaceae</taxon>
        <taxon>Smittium</taxon>
    </lineage>
</organism>
<feature type="region of interest" description="Disordered" evidence="1">
    <location>
        <begin position="364"/>
        <end position="432"/>
    </location>
</feature>
<reference evidence="2 3" key="1">
    <citation type="journal article" date="2018" name="MBio">
        <title>Comparative Genomics Reveals the Core Gene Toolbox for the Fungus-Insect Symbiosis.</title>
        <authorList>
            <person name="Wang Y."/>
            <person name="Stata M."/>
            <person name="Wang W."/>
            <person name="Stajich J.E."/>
            <person name="White M.M."/>
            <person name="Moncalvo J.M."/>
        </authorList>
    </citation>
    <scope>NUCLEOTIDE SEQUENCE [LARGE SCALE GENOMIC DNA]</scope>
    <source>
        <strain evidence="2 3">SWE-8-4</strain>
    </source>
</reference>
<feature type="region of interest" description="Disordered" evidence="1">
    <location>
        <begin position="80"/>
        <end position="107"/>
    </location>
</feature>
<accession>A0A2T9Y4E3</accession>
<feature type="compositionally biased region" description="Polar residues" evidence="1">
    <location>
        <begin position="389"/>
        <end position="422"/>
    </location>
</feature>
<feature type="compositionally biased region" description="Low complexity" evidence="1">
    <location>
        <begin position="748"/>
        <end position="757"/>
    </location>
</feature>
<sequence>MSALENVHSESPGDWIENLEVQVASVMPLSRKNEQLALKSSSKTQEDRRLYKINSLRSRLGYERADAVVVANINQNYPNNEKNSLFDHSLSDPASNDPENRDNSINMGGSIPSWRLCSTISSELMQIGNLGLVADRWSEITNPSKLLILFSFVSLGQRKLQLVKDDVARIAELSKSDPASWVHLISSFLSNVGIDGKLHDSCRKYTTPSDSNQLDDENYKPDQNHLHDQNESLKKLSTAIDRLVQIAESSPFRFTPREWCYLDIGIRKYLAPGGSIGSYNGLKVSPIDRKSSITNSQLISNQNTDSSIDINENIFVNDNWGLEINIKPHFRIDHESRLSRLNSAARAATGSRYMNRIGSVKPGGFRPASLSAKTKSPGLSSDLFHKNSPILQKSPIQSPNLSSNPSTFRPSNNSFMPNRPYQNSNINSSNNANSLNNSNSLGAAAGLGISKIGATGSGVISGFGAVSSMMQARPRPQPRPTMQPKNKLGLMTNKKRPLLGNAVPGAHALGNLPVWRRNSEDTSSQPLLGITPDTHNDSANKHSAGTGPGANTAANLGGLHRKSRIQFVAIQDSAALMQERDLAIQELKEKVVEKRTSTKQIKQKSAERKKSTKTAGKNQPKDELENQQISNNISEDNEAANLSDNVIEVSTSDSVEDNSSKKSTPSKPKTRSKITPKSNAKTKVTTRAGKRTGTRASTKKTLLKSGSTSEIEINSDTEKCDNITADAQIEADTEKTIDNNPSNFIDLSDSSSSKSQSAVGERALLERMVEENSSKKIKQPMSPKPNVNFRESTKRLRKHVALSDILKSNDEGSGQEDNLASESSQNGDETTEKLIAAIFKNSNCVSDFDRQRILRFLSGIKQTQLIDEKNPIDIVLQNNEIADPENTSKTITEQVFFQMNVETGEWKMLKRRIKQSPTA</sequence>
<feature type="region of interest" description="Disordered" evidence="1">
    <location>
        <begin position="650"/>
        <end position="709"/>
    </location>
</feature>
<evidence type="ECO:0000256" key="1">
    <source>
        <dbReference type="SAM" id="MobiDB-lite"/>
    </source>
</evidence>
<feature type="region of interest" description="Disordered" evidence="1">
    <location>
        <begin position="591"/>
        <end position="626"/>
    </location>
</feature>
<dbReference type="AlphaFoldDB" id="A0A2T9Y4E3"/>
<feature type="compositionally biased region" description="Polar residues" evidence="1">
    <location>
        <begin position="811"/>
        <end position="827"/>
    </location>
</feature>
<feature type="region of interest" description="Disordered" evidence="1">
    <location>
        <begin position="737"/>
        <end position="757"/>
    </location>
</feature>
<dbReference type="OrthoDB" id="5576744at2759"/>